<proteinExistence type="predicted"/>
<dbReference type="EMBL" id="KZ851905">
    <property type="protein sequence ID" value="RDH23021.1"/>
    <property type="molecule type" value="Genomic_DNA"/>
</dbReference>
<accession>A0A370C7L9</accession>
<feature type="compositionally biased region" description="Basic and acidic residues" evidence="1">
    <location>
        <begin position="186"/>
        <end position="200"/>
    </location>
</feature>
<evidence type="ECO:0000313" key="3">
    <source>
        <dbReference type="Proteomes" id="UP000253845"/>
    </source>
</evidence>
<protein>
    <submittedName>
        <fullName evidence="2">Uncharacterized protein</fullName>
    </submittedName>
</protein>
<dbReference type="Proteomes" id="UP000253845">
    <property type="component" value="Unassembled WGS sequence"/>
</dbReference>
<reference evidence="2 3" key="1">
    <citation type="submission" date="2018-07" db="EMBL/GenBank/DDBJ databases">
        <title>Section-level genome sequencing of Aspergillus section Nigri to investigate inter- and intra-species variation.</title>
        <authorList>
            <consortium name="DOE Joint Genome Institute"/>
            <person name="Vesth T.C."/>
            <person name="Nybo J.L."/>
            <person name="Theobald S."/>
            <person name="Frisvad J.C."/>
            <person name="Larsen T.O."/>
            <person name="Nielsen K.F."/>
            <person name="Hoof J.B."/>
            <person name="Brandl J."/>
            <person name="Salamov A."/>
            <person name="Riley R."/>
            <person name="Gladden J.M."/>
            <person name="Phatale P."/>
            <person name="Nielsen M.T."/>
            <person name="Lyhne E.K."/>
            <person name="Kogle M.E."/>
            <person name="Strasser K."/>
            <person name="McDonnell E."/>
            <person name="Barry K."/>
            <person name="Clum A."/>
            <person name="Chen C."/>
            <person name="Nolan M."/>
            <person name="Sandor L."/>
            <person name="Kuo A."/>
            <person name="Lipzen A."/>
            <person name="Hainaut M."/>
            <person name="Drula E."/>
            <person name="Tsang A."/>
            <person name="Magnuson J.K."/>
            <person name="Henrissat B."/>
            <person name="Wiebenga A."/>
            <person name="Simmons B.A."/>
            <person name="Makela M.R."/>
            <person name="De vries R.P."/>
            <person name="Grigoriev I.V."/>
            <person name="Mortensen U.H."/>
            <person name="Baker S.E."/>
            <person name="Andersen M.R."/>
        </authorList>
    </citation>
    <scope>NUCLEOTIDE SEQUENCE [LARGE SCALE GENOMIC DNA]</scope>
    <source>
        <strain evidence="2 3">ATCC 13496</strain>
    </source>
</reference>
<feature type="region of interest" description="Disordered" evidence="1">
    <location>
        <begin position="186"/>
        <end position="209"/>
    </location>
</feature>
<organism evidence="2 3">
    <name type="scientific">Aspergillus niger ATCC 13496</name>
    <dbReference type="NCBI Taxonomy" id="1353008"/>
    <lineage>
        <taxon>Eukaryota</taxon>
        <taxon>Fungi</taxon>
        <taxon>Dikarya</taxon>
        <taxon>Ascomycota</taxon>
        <taxon>Pezizomycotina</taxon>
        <taxon>Eurotiomycetes</taxon>
        <taxon>Eurotiomycetidae</taxon>
        <taxon>Eurotiales</taxon>
        <taxon>Aspergillaceae</taxon>
        <taxon>Aspergillus</taxon>
        <taxon>Aspergillus subgen. Circumdati</taxon>
    </lineage>
</organism>
<gene>
    <name evidence="2" type="ORF">M747DRAFT_275238</name>
</gene>
<dbReference type="VEuPathDB" id="FungiDB:M747DRAFT_275238"/>
<name>A0A370C7L9_ASPNG</name>
<evidence type="ECO:0000313" key="2">
    <source>
        <dbReference type="EMBL" id="RDH23021.1"/>
    </source>
</evidence>
<dbReference type="AlphaFoldDB" id="A0A370C7L9"/>
<evidence type="ECO:0000256" key="1">
    <source>
        <dbReference type="SAM" id="MobiDB-lite"/>
    </source>
</evidence>
<sequence length="209" mass="23712">MGTLSPLSPWLSWRGEEGGCCVWKREAVISFPIVDRPARGPPRGLFSLSLFCLQPPVSVNRHDRGSQEWAKMIHLRMLVPDEEGCGNLIQKFQPSGPIRRLVRLVDLNEEGMRNPNHGTNVQFRAIHPRERAAVMGNFEHSRTWALAGEYSVELLLRDPPSLSNQLSNWVTRIDFLRGRPERNREGLEGKRELTGEDGGGRETNLTRLL</sequence>